<feature type="transmembrane region" description="Helical" evidence="6">
    <location>
        <begin position="228"/>
        <end position="252"/>
    </location>
</feature>
<name>A0A2T3A738_9PEZI</name>
<feature type="transmembrane region" description="Helical" evidence="6">
    <location>
        <begin position="23"/>
        <end position="46"/>
    </location>
</feature>
<keyword evidence="2 6" id="KW-0812">Transmembrane</keyword>
<dbReference type="InterPro" id="IPR052337">
    <property type="entry name" value="SAT4-like"/>
</dbReference>
<keyword evidence="3 6" id="KW-1133">Transmembrane helix</keyword>
<dbReference type="GO" id="GO:0016020">
    <property type="term" value="C:membrane"/>
    <property type="evidence" value="ECO:0007669"/>
    <property type="project" value="UniProtKB-SubCell"/>
</dbReference>
<feature type="transmembrane region" description="Helical" evidence="6">
    <location>
        <begin position="58"/>
        <end position="83"/>
    </location>
</feature>
<feature type="transmembrane region" description="Helical" evidence="6">
    <location>
        <begin position="195"/>
        <end position="216"/>
    </location>
</feature>
<dbReference type="EMBL" id="KZ678450">
    <property type="protein sequence ID" value="PSR84020.1"/>
    <property type="molecule type" value="Genomic_DNA"/>
</dbReference>
<evidence type="ECO:0000256" key="5">
    <source>
        <dbReference type="ARBA" id="ARBA00038359"/>
    </source>
</evidence>
<protein>
    <recommendedName>
        <fullName evidence="7">Rhodopsin domain-containing protein</fullName>
    </recommendedName>
</protein>
<gene>
    <name evidence="8" type="ORF">BD289DRAFT_482999</name>
</gene>
<feature type="transmembrane region" description="Helical" evidence="6">
    <location>
        <begin position="264"/>
        <end position="286"/>
    </location>
</feature>
<dbReference type="STRING" id="2025994.A0A2T3A738"/>
<evidence type="ECO:0000256" key="1">
    <source>
        <dbReference type="ARBA" id="ARBA00004141"/>
    </source>
</evidence>
<accession>A0A2T3A738</accession>
<comment type="similarity">
    <text evidence="5">Belongs to the SAT4 family.</text>
</comment>
<dbReference type="AlphaFoldDB" id="A0A2T3A738"/>
<dbReference type="Proteomes" id="UP000241462">
    <property type="component" value="Unassembled WGS sequence"/>
</dbReference>
<sequence length="409" mass="45555">MAAALSAEEAQAIIESSGQIHMYAFQVTVGVFTGLAFCCFIARMIIRLTYYKQLRLDDAFLIFAVACLCAATGLLYNICYFLYLHSAALLAPEVLPEVLPHYVELLGLQKKVYPFLALSWTTTFAVKGCFLAFVSPLTRQRSKVINWYYWFVVGFSIASWAYCVVDPFVICPYFGADSIQCFTSSVDGGKTLGLTALVTVLDILSDIMVVSIPIIILRGSLLSRSTKIGLSIFLGLSIFMTACAIARISGFYYQGVEDDVWEFFWQQIEGSVAVIMASITAFRTLFVRQPNEASGKTPWTPVSSFMNRLLKYFWSRPSSSNEKGDCELPTYAMPSDDTRAMIKLPKMPSPVFTGLRTFVRRNNRTGADHTTLATMDSVFDSFETDFRTALKMHTNYSSLNASSNGRLSS</sequence>
<evidence type="ECO:0000259" key="7">
    <source>
        <dbReference type="Pfam" id="PF20684"/>
    </source>
</evidence>
<dbReference type="Pfam" id="PF20684">
    <property type="entry name" value="Fung_rhodopsin"/>
    <property type="match status" value="1"/>
</dbReference>
<evidence type="ECO:0000256" key="6">
    <source>
        <dbReference type="SAM" id="Phobius"/>
    </source>
</evidence>
<feature type="domain" description="Rhodopsin" evidence="7">
    <location>
        <begin position="42"/>
        <end position="287"/>
    </location>
</feature>
<dbReference type="PANTHER" id="PTHR33048:SF92">
    <property type="entry name" value="INTEGRAL MEMBRANE PROTEIN"/>
    <property type="match status" value="1"/>
</dbReference>
<proteinExistence type="inferred from homology"/>
<dbReference type="OrthoDB" id="444631at2759"/>
<keyword evidence="4 6" id="KW-0472">Membrane</keyword>
<organism evidence="8 9">
    <name type="scientific">Coniella lustricola</name>
    <dbReference type="NCBI Taxonomy" id="2025994"/>
    <lineage>
        <taxon>Eukaryota</taxon>
        <taxon>Fungi</taxon>
        <taxon>Dikarya</taxon>
        <taxon>Ascomycota</taxon>
        <taxon>Pezizomycotina</taxon>
        <taxon>Sordariomycetes</taxon>
        <taxon>Sordariomycetidae</taxon>
        <taxon>Diaporthales</taxon>
        <taxon>Schizoparmaceae</taxon>
        <taxon>Coniella</taxon>
    </lineage>
</organism>
<evidence type="ECO:0000256" key="3">
    <source>
        <dbReference type="ARBA" id="ARBA00022989"/>
    </source>
</evidence>
<evidence type="ECO:0000256" key="4">
    <source>
        <dbReference type="ARBA" id="ARBA00023136"/>
    </source>
</evidence>
<keyword evidence="9" id="KW-1185">Reference proteome</keyword>
<comment type="subcellular location">
    <subcellularLocation>
        <location evidence="1">Membrane</location>
        <topology evidence="1">Multi-pass membrane protein</topology>
    </subcellularLocation>
</comment>
<dbReference type="PANTHER" id="PTHR33048">
    <property type="entry name" value="PTH11-LIKE INTEGRAL MEMBRANE PROTEIN (AFU_ORTHOLOGUE AFUA_5G11245)"/>
    <property type="match status" value="1"/>
</dbReference>
<dbReference type="InParanoid" id="A0A2T3A738"/>
<evidence type="ECO:0000256" key="2">
    <source>
        <dbReference type="ARBA" id="ARBA00022692"/>
    </source>
</evidence>
<reference evidence="8 9" key="1">
    <citation type="journal article" date="2018" name="Mycol. Prog.">
        <title>Coniella lustricola, a new species from submerged detritus.</title>
        <authorList>
            <person name="Raudabaugh D.B."/>
            <person name="Iturriaga T."/>
            <person name="Carver A."/>
            <person name="Mondo S."/>
            <person name="Pangilinan J."/>
            <person name="Lipzen A."/>
            <person name="He G."/>
            <person name="Amirebrahimi M."/>
            <person name="Grigoriev I.V."/>
            <person name="Miller A.N."/>
        </authorList>
    </citation>
    <scope>NUCLEOTIDE SEQUENCE [LARGE SCALE GENOMIC DNA]</scope>
    <source>
        <strain evidence="8 9">B22-T-1</strain>
    </source>
</reference>
<feature type="transmembrane region" description="Helical" evidence="6">
    <location>
        <begin position="147"/>
        <end position="175"/>
    </location>
</feature>
<evidence type="ECO:0000313" key="9">
    <source>
        <dbReference type="Proteomes" id="UP000241462"/>
    </source>
</evidence>
<dbReference type="InterPro" id="IPR049326">
    <property type="entry name" value="Rhodopsin_dom_fungi"/>
</dbReference>
<feature type="transmembrane region" description="Helical" evidence="6">
    <location>
        <begin position="112"/>
        <end position="135"/>
    </location>
</feature>
<evidence type="ECO:0000313" key="8">
    <source>
        <dbReference type="EMBL" id="PSR84020.1"/>
    </source>
</evidence>